<dbReference type="Proteomes" id="UP000295008">
    <property type="component" value="Unassembled WGS sequence"/>
</dbReference>
<dbReference type="EMBL" id="SLUN01000012">
    <property type="protein sequence ID" value="TCL69354.1"/>
    <property type="molecule type" value="Genomic_DNA"/>
</dbReference>
<protein>
    <submittedName>
        <fullName evidence="3">Uncharacterized protein</fullName>
    </submittedName>
</protein>
<dbReference type="SUPFAM" id="SSF52540">
    <property type="entry name" value="P-loop containing nucleoside triphosphate hydrolases"/>
    <property type="match status" value="1"/>
</dbReference>
<feature type="domain" description="NOA1/YqeH-like C-terminal" evidence="2">
    <location>
        <begin position="276"/>
        <end position="363"/>
    </location>
</feature>
<feature type="domain" description="G" evidence="1">
    <location>
        <begin position="163"/>
        <end position="222"/>
    </location>
</feature>
<comment type="caution">
    <text evidence="3">The sequence shown here is derived from an EMBL/GenBank/DDBJ whole genome shotgun (WGS) entry which is preliminary data.</text>
</comment>
<dbReference type="GO" id="GO:0005525">
    <property type="term" value="F:GTP binding"/>
    <property type="evidence" value="ECO:0007669"/>
    <property type="project" value="InterPro"/>
</dbReference>
<dbReference type="Pfam" id="PF01926">
    <property type="entry name" value="MMR_HSR1"/>
    <property type="match status" value="1"/>
</dbReference>
<dbReference type="PANTHER" id="PTHR46434:SF1">
    <property type="entry name" value="GENETIC INTERACTOR OF PROHIBITINS 3, MITOCHONDRIAL"/>
    <property type="match status" value="1"/>
</dbReference>
<dbReference type="RefSeq" id="WP_132014374.1">
    <property type="nucleotide sequence ID" value="NZ_SLUN01000012.1"/>
</dbReference>
<accession>A0A4R1RSJ8</accession>
<dbReference type="InterPro" id="IPR027417">
    <property type="entry name" value="P-loop_NTPase"/>
</dbReference>
<dbReference type="OrthoDB" id="9773841at2"/>
<dbReference type="InterPro" id="IPR006073">
    <property type="entry name" value="GTP-bd"/>
</dbReference>
<dbReference type="PANTHER" id="PTHR46434">
    <property type="entry name" value="GENETIC INTERACTOR OF PROHIBITINS 3, MITOCHONDRIAL"/>
    <property type="match status" value="1"/>
</dbReference>
<evidence type="ECO:0000259" key="2">
    <source>
        <dbReference type="Pfam" id="PF21516"/>
    </source>
</evidence>
<evidence type="ECO:0000313" key="4">
    <source>
        <dbReference type="Proteomes" id="UP000295008"/>
    </source>
</evidence>
<sequence>MKNGYCRGCGSVLQSEDRNKPGFIPAEARERSGPLVCQRCFRVTHYNEIGSTNPDPNLIRENITKAITLSDLLVLVVDFSDLTGSLPVWSGFLGDKPYLLVLNKIDLLPERTKTEEVTNYAASYVQHIGLKAPKAICAVSGLKEKGITALKERLQKATASGTKIAILGVSNVGKSSLVKSILNKEGADFGPTISRFPGTTMGLSNWSIFKGRNTLIDTPGLNPGDRFSDRLCTKCASLLLPERKIQQKLWGIKPGKGLIVGGLVGLESLTESEVVVISFASPELMIHRTDNSKIRALLDDQPDWLNPCCDSCRRKIEWVTETITLQPNSDLAISGLGWLSFRRETASLRMTIPSGIRWEIRPAVIGKKE</sequence>
<dbReference type="InterPro" id="IPR048422">
    <property type="entry name" value="NOA1/YqeH-like_C"/>
</dbReference>
<evidence type="ECO:0000313" key="3">
    <source>
        <dbReference type="EMBL" id="TCL69354.1"/>
    </source>
</evidence>
<gene>
    <name evidence="3" type="ORF">EDC14_101251</name>
</gene>
<dbReference type="AlphaFoldDB" id="A0A4R1RSJ8"/>
<dbReference type="InterPro" id="IPR050896">
    <property type="entry name" value="Mito_lipid_metab_GTPase"/>
</dbReference>
<reference evidence="3 4" key="1">
    <citation type="submission" date="2019-03" db="EMBL/GenBank/DDBJ databases">
        <title>Genomic Encyclopedia of Type Strains, Phase IV (KMG-IV): sequencing the most valuable type-strain genomes for metagenomic binning, comparative biology and taxonomic classification.</title>
        <authorList>
            <person name="Goeker M."/>
        </authorList>
    </citation>
    <scope>NUCLEOTIDE SEQUENCE [LARGE SCALE GENOMIC DNA]</scope>
    <source>
        <strain evidence="3 4">LX-B</strain>
    </source>
</reference>
<dbReference type="Gene3D" id="3.40.50.300">
    <property type="entry name" value="P-loop containing nucleotide triphosphate hydrolases"/>
    <property type="match status" value="1"/>
</dbReference>
<keyword evidence="4" id="KW-1185">Reference proteome</keyword>
<organism evidence="3 4">
    <name type="scientific">Hydrogenispora ethanolica</name>
    <dbReference type="NCBI Taxonomy" id="1082276"/>
    <lineage>
        <taxon>Bacteria</taxon>
        <taxon>Bacillati</taxon>
        <taxon>Bacillota</taxon>
        <taxon>Hydrogenispora</taxon>
    </lineage>
</organism>
<proteinExistence type="predicted"/>
<evidence type="ECO:0000259" key="1">
    <source>
        <dbReference type="Pfam" id="PF01926"/>
    </source>
</evidence>
<name>A0A4R1RSJ8_HYDET</name>
<dbReference type="Pfam" id="PF21516">
    <property type="entry name" value="YqeH-like_C"/>
    <property type="match status" value="1"/>
</dbReference>